<keyword evidence="5 8" id="KW-1133">Transmembrane helix</keyword>
<dbReference type="InterPro" id="IPR052221">
    <property type="entry name" value="SLC35F_Transporter"/>
</dbReference>
<keyword evidence="6 8" id="KW-0472">Membrane</keyword>
<evidence type="ECO:0000256" key="3">
    <source>
        <dbReference type="ARBA" id="ARBA00022448"/>
    </source>
</evidence>
<keyword evidence="3" id="KW-0813">Transport</keyword>
<evidence type="ECO:0000256" key="8">
    <source>
        <dbReference type="SAM" id="Phobius"/>
    </source>
</evidence>
<feature type="transmembrane region" description="Helical" evidence="8">
    <location>
        <begin position="198"/>
        <end position="219"/>
    </location>
</feature>
<comment type="caution">
    <text evidence="9">The sequence shown here is derived from an EMBL/GenBank/DDBJ whole genome shotgun (WGS) entry which is preliminary data.</text>
</comment>
<dbReference type="Pfam" id="PF06027">
    <property type="entry name" value="SLC35F"/>
    <property type="match status" value="1"/>
</dbReference>
<evidence type="ECO:0000256" key="6">
    <source>
        <dbReference type="ARBA" id="ARBA00023136"/>
    </source>
</evidence>
<keyword evidence="4 8" id="KW-0812">Transmembrane</keyword>
<feature type="region of interest" description="Disordered" evidence="7">
    <location>
        <begin position="1"/>
        <end position="81"/>
    </location>
</feature>
<feature type="compositionally biased region" description="Low complexity" evidence="7">
    <location>
        <begin position="43"/>
        <end position="69"/>
    </location>
</feature>
<proteinExistence type="inferred from homology"/>
<accession>A0ABR1KKY2</accession>
<feature type="transmembrane region" description="Helical" evidence="8">
    <location>
        <begin position="354"/>
        <end position="374"/>
    </location>
</feature>
<comment type="subcellular location">
    <subcellularLocation>
        <location evidence="1">Membrane</location>
        <topology evidence="1">Multi-pass membrane protein</topology>
    </subcellularLocation>
</comment>
<dbReference type="InterPro" id="IPR009262">
    <property type="entry name" value="SLC35_F1/F2/F6"/>
</dbReference>
<evidence type="ECO:0000313" key="9">
    <source>
        <dbReference type="EMBL" id="KAK7516746.1"/>
    </source>
</evidence>
<evidence type="ECO:0000256" key="7">
    <source>
        <dbReference type="SAM" id="MobiDB-lite"/>
    </source>
</evidence>
<feature type="transmembrane region" description="Helical" evidence="8">
    <location>
        <begin position="380"/>
        <end position="398"/>
    </location>
</feature>
<evidence type="ECO:0000256" key="5">
    <source>
        <dbReference type="ARBA" id="ARBA00022989"/>
    </source>
</evidence>
<comment type="similarity">
    <text evidence="2">Belongs to the SLC35F solute transporter family.</text>
</comment>
<feature type="transmembrane region" description="Helical" evidence="8">
    <location>
        <begin position="289"/>
        <end position="310"/>
    </location>
</feature>
<feature type="transmembrane region" description="Helical" evidence="8">
    <location>
        <begin position="226"/>
        <end position="244"/>
    </location>
</feature>
<sequence length="436" mass="47384">MANDSPKASAAVSTTAIPAADMVDANDDISPADGDVWNGKGGATATTTTTTTTTTTATGADPSSSPSSASGGGGSSSSSDEKKSKLRAWLQSRTEFIRTRFFWYALVLGQILALCITSTNTFSSLLSAQGTSIPAFQTLFNYVLLFVVYTPYTIYRLGWREWGRNVMLRDGWRYILLSFLDVEGNYFTVLGYRYATILSLQLINFCAILSVVVLSTLLLRVRYHMAQYAGIIICIGGMGLLLASDHITGSSSSSAASNQLKGDLFALLGALIYGATNVYEEWFVSKQPVYLVLSQMGLWGTVINGTQAAIFDRASFATATWNAPVAAYLTGYTLVLFLFYSLAPLVFRIASAAFMNISLLTGNFWGVVIGIRVFHYSIHWMYPIAFVLILFGLCVYFLSESVLGEAKKPWLGERQEEGVDGVGTAKRMVEHPEALV</sequence>
<gene>
    <name evidence="9" type="ORF">IWZ03DRAFT_378924</name>
</gene>
<organism evidence="9 10">
    <name type="scientific">Phyllosticta citriasiana</name>
    <dbReference type="NCBI Taxonomy" id="595635"/>
    <lineage>
        <taxon>Eukaryota</taxon>
        <taxon>Fungi</taxon>
        <taxon>Dikarya</taxon>
        <taxon>Ascomycota</taxon>
        <taxon>Pezizomycotina</taxon>
        <taxon>Dothideomycetes</taxon>
        <taxon>Dothideomycetes incertae sedis</taxon>
        <taxon>Botryosphaeriales</taxon>
        <taxon>Phyllostictaceae</taxon>
        <taxon>Phyllosticta</taxon>
    </lineage>
</organism>
<evidence type="ECO:0000256" key="1">
    <source>
        <dbReference type="ARBA" id="ARBA00004141"/>
    </source>
</evidence>
<evidence type="ECO:0000256" key="4">
    <source>
        <dbReference type="ARBA" id="ARBA00022692"/>
    </source>
</evidence>
<feature type="transmembrane region" description="Helical" evidence="8">
    <location>
        <begin position="101"/>
        <end position="119"/>
    </location>
</feature>
<reference evidence="9 10" key="1">
    <citation type="submission" date="2024-04" db="EMBL/GenBank/DDBJ databases">
        <title>Phyllosticta paracitricarpa is synonymous to the EU quarantine fungus P. citricarpa based on phylogenomic analyses.</title>
        <authorList>
            <consortium name="Lawrence Berkeley National Laboratory"/>
            <person name="Van Ingen-Buijs V.A."/>
            <person name="Van Westerhoven A.C."/>
            <person name="Haridas S."/>
            <person name="Skiadas P."/>
            <person name="Martin F."/>
            <person name="Groenewald J.Z."/>
            <person name="Crous P.W."/>
            <person name="Seidl M.F."/>
        </authorList>
    </citation>
    <scope>NUCLEOTIDE SEQUENCE [LARGE SCALE GENOMIC DNA]</scope>
    <source>
        <strain evidence="9 10">CBS 123371</strain>
    </source>
</reference>
<feature type="transmembrane region" description="Helical" evidence="8">
    <location>
        <begin position="171"/>
        <end position="192"/>
    </location>
</feature>
<evidence type="ECO:0000313" key="10">
    <source>
        <dbReference type="Proteomes" id="UP001363622"/>
    </source>
</evidence>
<feature type="transmembrane region" description="Helical" evidence="8">
    <location>
        <begin position="325"/>
        <end position="347"/>
    </location>
</feature>
<name>A0ABR1KKY2_9PEZI</name>
<dbReference type="PANTHER" id="PTHR14233">
    <property type="entry name" value="DUF914-RELATED"/>
    <property type="match status" value="1"/>
</dbReference>
<feature type="transmembrane region" description="Helical" evidence="8">
    <location>
        <begin position="139"/>
        <end position="159"/>
    </location>
</feature>
<feature type="transmembrane region" description="Helical" evidence="8">
    <location>
        <begin position="264"/>
        <end position="282"/>
    </location>
</feature>
<dbReference type="EMBL" id="JBBPHU010000006">
    <property type="protein sequence ID" value="KAK7516746.1"/>
    <property type="molecule type" value="Genomic_DNA"/>
</dbReference>
<protein>
    <submittedName>
        <fullName evidence="9">Uncharacterized protein</fullName>
    </submittedName>
</protein>
<evidence type="ECO:0000256" key="2">
    <source>
        <dbReference type="ARBA" id="ARBA00007863"/>
    </source>
</evidence>
<dbReference type="Proteomes" id="UP001363622">
    <property type="component" value="Unassembled WGS sequence"/>
</dbReference>
<keyword evidence="10" id="KW-1185">Reference proteome</keyword>
<dbReference type="PANTHER" id="PTHR14233:SF4">
    <property type="entry name" value="SOLUTE CARRIER FAMILY 35 MEMBER F2"/>
    <property type="match status" value="1"/>
</dbReference>